<organism evidence="2 4">
    <name type="scientific">Commensalibacter communis</name>
    <dbReference type="NCBI Taxonomy" id="2972786"/>
    <lineage>
        <taxon>Bacteria</taxon>
        <taxon>Pseudomonadati</taxon>
        <taxon>Pseudomonadota</taxon>
        <taxon>Alphaproteobacteria</taxon>
        <taxon>Acetobacterales</taxon>
        <taxon>Acetobacteraceae</taxon>
    </lineage>
</organism>
<dbReference type="EMBL" id="CAMXCS010000023">
    <property type="protein sequence ID" value="CAI3962128.1"/>
    <property type="molecule type" value="Genomic_DNA"/>
</dbReference>
<evidence type="ECO:0000256" key="1">
    <source>
        <dbReference type="SAM" id="MobiDB-lite"/>
    </source>
</evidence>
<comment type="caution">
    <text evidence="2">The sequence shown here is derived from an EMBL/GenBank/DDBJ whole genome shotgun (WGS) entry which is preliminary data.</text>
</comment>
<proteinExistence type="predicted"/>
<dbReference type="Proteomes" id="UP001154259">
    <property type="component" value="Unassembled WGS sequence"/>
</dbReference>
<gene>
    <name evidence="3" type="ORF">R53529_LOCUS2434</name>
    <name evidence="2" type="ORF">R53530_LOCUS2418</name>
</gene>
<evidence type="ECO:0000313" key="4">
    <source>
        <dbReference type="Proteomes" id="UP001154255"/>
    </source>
</evidence>
<dbReference type="RefSeq" id="WP_271790824.1">
    <property type="nucleotide sequence ID" value="NZ_CAMXCM010000021.1"/>
</dbReference>
<dbReference type="EMBL" id="CAMXCM010000021">
    <property type="protein sequence ID" value="CAI3960601.1"/>
    <property type="molecule type" value="Genomic_DNA"/>
</dbReference>
<keyword evidence="5" id="KW-1185">Reference proteome</keyword>
<accession>A0A9W4TS74</accession>
<evidence type="ECO:0000313" key="2">
    <source>
        <dbReference type="EMBL" id="CAI3960601.1"/>
    </source>
</evidence>
<dbReference type="Proteomes" id="UP001154255">
    <property type="component" value="Unassembled WGS sequence"/>
</dbReference>
<protein>
    <submittedName>
        <fullName evidence="2">Uncharacterized protein</fullName>
    </submittedName>
</protein>
<evidence type="ECO:0000313" key="5">
    <source>
        <dbReference type="Proteomes" id="UP001154259"/>
    </source>
</evidence>
<sequence>MVDKVWLNKKELRERFGGVSNTVINNLIEKRGFPKSVPLLDNISNYKWYLPSIEEWERKEVIRSMKPQKDSDLMKDVKTPDVALRESKH</sequence>
<dbReference type="AlphaFoldDB" id="A0A9W4TS74"/>
<name>A0A9W4TS74_9PROT</name>
<evidence type="ECO:0000313" key="3">
    <source>
        <dbReference type="EMBL" id="CAI3962128.1"/>
    </source>
</evidence>
<feature type="region of interest" description="Disordered" evidence="1">
    <location>
        <begin position="67"/>
        <end position="89"/>
    </location>
</feature>
<reference evidence="2" key="1">
    <citation type="submission" date="2022-10" db="EMBL/GenBank/DDBJ databases">
        <authorList>
            <person name="Botero Cardona J."/>
        </authorList>
    </citation>
    <scope>NUCLEOTIDE SEQUENCE</scope>
    <source>
        <strain evidence="2">LMG 31819</strain>
        <strain evidence="3">R-53529</strain>
    </source>
</reference>